<accession>A0ACC2JRE8</accession>
<proteinExistence type="predicted"/>
<reference evidence="1" key="1">
    <citation type="submission" date="2022-12" db="EMBL/GenBank/DDBJ databases">
        <title>Genome Sequence of Lasiodiplodia mahajangana.</title>
        <authorList>
            <person name="Buettner E."/>
        </authorList>
    </citation>
    <scope>NUCLEOTIDE SEQUENCE</scope>
    <source>
        <strain evidence="1">VT137</strain>
    </source>
</reference>
<comment type="caution">
    <text evidence="1">The sequence shown here is derived from an EMBL/GenBank/DDBJ whole genome shotgun (WGS) entry which is preliminary data.</text>
</comment>
<sequence length="972" mass="109534">MSPDLDQKKRRRERMGRKMAPNISTAVALLLQATVVAGAFDGNMNYASPSRRHPTLGIDVLHVSRRSLKRGNVAYAPEELNFTHGIASGDPYSDSVILWTRVAPSLVSDASNVTVEGPVPLYSHDTETYIEADPSPICVDWAVYPEGRTSGRSVASGRAYTTSDIDHTVKVEATGLKPFTTYNYQFEICDSTVKSPVGRTKTAPAANAHVSELKFAVFSCSNYPNGYFNAYGNAARKDDQDYFVHLGDYIYESAAKGERAHDPPWLLFSLHDYRTRHGQYRTDPDLQLASQNFAWITTWDDHEVSNNGYRDGSSGLNNTEDSFYKDGHGVSVDQRKMNAVRAYFEWMPIRQVDLDDNLRIWRTFQMGNLLDLIVLDTRNYDRSITSLDWNDDYIDLIRDDASRSLMGSHQENWFYNELSKSSKRGAAWRIIGNQILFSRIYESYGLSGDNWSGYTANRNRTLKHLYDNKISNNVFLAGDSHQNWVSDLVWLDEKEYDPETGDGSIGVEFAGTAVSSTGVDAPIISARTQAQYRVGNNLELQWQDGYYRGYIFLSVKPQSLEARFYGSPSVATRNSWDLPLANFTVLNGENKLARPVGGGSVEAGVLRGGKTKPTNVSLNTDTGTWDIPEKEKGKKLFLKAPSTLDFRNWATSTPFHLQLVPDFSSPPEKHCALPTMAGDKMDVEVAEKQLKDMAHSEQHYFNRFAVKAGAKHVIGVDMSTIIFKAKEIVKVNGMEDKITLIQGKMEEIELPYPKVDIIISEWMGYFLLYESMLDTVLYARDRYLAKDGLIFPDKATIFACGIEDGDYKDEKIGFWDNVYGFDYSPLKETALSEPLVDTVEVKAAVTDPASVITLDLYTCTTADLAFKIPFSLKCRRDDFVHALVAWFDIDFTACHKPIRFSTGPHTKYTHWKQTVFYLNQVLTVQQDEEVACTLVVKPNDKNRRDLDIQIDYALGTQDPTRQAQGSCTYKMC</sequence>
<evidence type="ECO:0000313" key="1">
    <source>
        <dbReference type="EMBL" id="KAJ8130083.1"/>
    </source>
</evidence>
<protein>
    <submittedName>
        <fullName evidence="1">Uncharacterized protein</fullName>
    </submittedName>
</protein>
<gene>
    <name evidence="1" type="ORF">O1611_g3546</name>
</gene>
<dbReference type="Proteomes" id="UP001153332">
    <property type="component" value="Unassembled WGS sequence"/>
</dbReference>
<keyword evidence="2" id="KW-1185">Reference proteome</keyword>
<organism evidence="1 2">
    <name type="scientific">Lasiodiplodia mahajangana</name>
    <dbReference type="NCBI Taxonomy" id="1108764"/>
    <lineage>
        <taxon>Eukaryota</taxon>
        <taxon>Fungi</taxon>
        <taxon>Dikarya</taxon>
        <taxon>Ascomycota</taxon>
        <taxon>Pezizomycotina</taxon>
        <taxon>Dothideomycetes</taxon>
        <taxon>Dothideomycetes incertae sedis</taxon>
        <taxon>Botryosphaeriales</taxon>
        <taxon>Botryosphaeriaceae</taxon>
        <taxon>Lasiodiplodia</taxon>
    </lineage>
</organism>
<name>A0ACC2JRE8_9PEZI</name>
<dbReference type="EMBL" id="JAPUUL010000585">
    <property type="protein sequence ID" value="KAJ8130083.1"/>
    <property type="molecule type" value="Genomic_DNA"/>
</dbReference>
<evidence type="ECO:0000313" key="2">
    <source>
        <dbReference type="Proteomes" id="UP001153332"/>
    </source>
</evidence>